<feature type="compositionally biased region" description="Basic and acidic residues" evidence="1">
    <location>
        <begin position="288"/>
        <end position="299"/>
    </location>
</feature>
<gene>
    <name evidence="2" type="ORF">FNV43_RR08274</name>
</gene>
<dbReference type="EMBL" id="VOIH02000003">
    <property type="protein sequence ID" value="KAF3452176.1"/>
    <property type="molecule type" value="Genomic_DNA"/>
</dbReference>
<accession>A0A8K0HG82</accession>
<feature type="region of interest" description="Disordered" evidence="1">
    <location>
        <begin position="163"/>
        <end position="183"/>
    </location>
</feature>
<organism evidence="2 3">
    <name type="scientific">Rhamnella rubrinervis</name>
    <dbReference type="NCBI Taxonomy" id="2594499"/>
    <lineage>
        <taxon>Eukaryota</taxon>
        <taxon>Viridiplantae</taxon>
        <taxon>Streptophyta</taxon>
        <taxon>Embryophyta</taxon>
        <taxon>Tracheophyta</taxon>
        <taxon>Spermatophyta</taxon>
        <taxon>Magnoliopsida</taxon>
        <taxon>eudicotyledons</taxon>
        <taxon>Gunneridae</taxon>
        <taxon>Pentapetalae</taxon>
        <taxon>rosids</taxon>
        <taxon>fabids</taxon>
        <taxon>Rosales</taxon>
        <taxon>Rhamnaceae</taxon>
        <taxon>rhamnoid group</taxon>
        <taxon>Rhamneae</taxon>
        <taxon>Rhamnella</taxon>
    </lineage>
</organism>
<evidence type="ECO:0000313" key="3">
    <source>
        <dbReference type="Proteomes" id="UP000796880"/>
    </source>
</evidence>
<reference evidence="2" key="1">
    <citation type="submission" date="2020-03" db="EMBL/GenBank/DDBJ databases">
        <title>A high-quality chromosome-level genome assembly of a woody plant with both climbing and erect habits, Rhamnella rubrinervis.</title>
        <authorList>
            <person name="Lu Z."/>
            <person name="Yang Y."/>
            <person name="Zhu X."/>
            <person name="Sun Y."/>
        </authorList>
    </citation>
    <scope>NUCLEOTIDE SEQUENCE</scope>
    <source>
        <strain evidence="2">BYM</strain>
        <tissue evidence="2">Leaf</tissue>
    </source>
</reference>
<feature type="region of interest" description="Disordered" evidence="1">
    <location>
        <begin position="264"/>
        <end position="320"/>
    </location>
</feature>
<keyword evidence="3" id="KW-1185">Reference proteome</keyword>
<dbReference type="AlphaFoldDB" id="A0A8K0HG82"/>
<evidence type="ECO:0000313" key="2">
    <source>
        <dbReference type="EMBL" id="KAF3452176.1"/>
    </source>
</evidence>
<protein>
    <submittedName>
        <fullName evidence="2">Uncharacterized protein</fullName>
    </submittedName>
</protein>
<name>A0A8K0HG82_9ROSA</name>
<proteinExistence type="predicted"/>
<feature type="compositionally biased region" description="Low complexity" evidence="1">
    <location>
        <begin position="308"/>
        <end position="317"/>
    </location>
</feature>
<sequence>MRNCSSLDASLPIYHVGVIIFSGTQSLVFRALLSDKAAHIVLVFLSPFFNPRTRDFCLIRDSSASSIALSSYHIVFEFHPSLLAHFLGVALNSDIPRLLHSSEKGGMIRLRINKPLRFMAVLHWVIQLNNAWGMVRESFIVPISQMAVIQYEKASTHSSDNIYLPSRPQCNNQGASPPESDWGDNSFKALTYIPRKTFPTTEEKIASFDEDLHHYSFPRGSIAHLLLPMDFLVKGDAAVTQIIFGLSLLESCFLSPMTTASGVDGQPLPAIGDHGRPPIDLDGPTGDLNREGENEERPIDLNLPPGPSSSSPFSQLSKGELRHALKKNRQTYKFWRNKLKEN</sequence>
<dbReference type="Proteomes" id="UP000796880">
    <property type="component" value="Unassembled WGS sequence"/>
</dbReference>
<evidence type="ECO:0000256" key="1">
    <source>
        <dbReference type="SAM" id="MobiDB-lite"/>
    </source>
</evidence>
<comment type="caution">
    <text evidence="2">The sequence shown here is derived from an EMBL/GenBank/DDBJ whole genome shotgun (WGS) entry which is preliminary data.</text>
</comment>